<dbReference type="OrthoDB" id="9784785at2"/>
<dbReference type="RefSeq" id="WP_137266367.1">
    <property type="nucleotide sequence ID" value="NZ_SZUA01000001.1"/>
</dbReference>
<gene>
    <name evidence="2" type="ORF">FCE95_07845</name>
</gene>
<dbReference type="InterPro" id="IPR007432">
    <property type="entry name" value="DUF480"/>
</dbReference>
<dbReference type="PANTHER" id="PTHR38768:SF1">
    <property type="entry name" value="UPF0502 PROTEIN YCEH"/>
    <property type="match status" value="1"/>
</dbReference>
<dbReference type="Gene3D" id="1.10.10.10">
    <property type="entry name" value="Winged helix-like DNA-binding domain superfamily/Winged helix DNA-binding domain"/>
    <property type="match status" value="2"/>
</dbReference>
<dbReference type="SUPFAM" id="SSF46785">
    <property type="entry name" value="Winged helix' DNA-binding domain"/>
    <property type="match status" value="2"/>
</dbReference>
<comment type="caution">
    <text evidence="2">The sequence shown here is derived from an EMBL/GenBank/DDBJ whole genome shotgun (WGS) entry which is preliminary data.</text>
</comment>
<sequence length="216" mass="23369">MDASPDSPAAPALLNAVEARILGCLVEKEATTPDAYPLTLNSLVLACNQKTSRDPVTNLNPGEVEHALRQMEVRGLVKSQHSARAGRYAHRMEAVLSLTRQQTALLALLMLRGPQTLHELLGRSERWAKFEGVDDVQHALERLAAREPAFAMKLPRGSGQREDRYGHLLCGPLSEAQLAAAARPSAAGTDEQALRERIDALEARVAALEAKLDAAS</sequence>
<dbReference type="InterPro" id="IPR036388">
    <property type="entry name" value="WH-like_DNA-bd_sf"/>
</dbReference>
<proteinExistence type="inferred from homology"/>
<organism evidence="2 3">
    <name type="scientific">Luteimonas gilva</name>
    <dbReference type="NCBI Taxonomy" id="2572684"/>
    <lineage>
        <taxon>Bacteria</taxon>
        <taxon>Pseudomonadati</taxon>
        <taxon>Pseudomonadota</taxon>
        <taxon>Gammaproteobacteria</taxon>
        <taxon>Lysobacterales</taxon>
        <taxon>Lysobacteraceae</taxon>
        <taxon>Luteimonas</taxon>
    </lineage>
</organism>
<dbReference type="Pfam" id="PF04337">
    <property type="entry name" value="DUF480"/>
    <property type="match status" value="1"/>
</dbReference>
<keyword evidence="3" id="KW-1185">Reference proteome</keyword>
<dbReference type="InterPro" id="IPR036390">
    <property type="entry name" value="WH_DNA-bd_sf"/>
</dbReference>
<evidence type="ECO:0000313" key="2">
    <source>
        <dbReference type="EMBL" id="TKR34164.1"/>
    </source>
</evidence>
<dbReference type="HAMAP" id="MF_01584">
    <property type="entry name" value="UPF0502"/>
    <property type="match status" value="1"/>
</dbReference>
<protein>
    <submittedName>
        <fullName evidence="2">DUF480 domain-containing protein</fullName>
    </submittedName>
</protein>
<comment type="similarity">
    <text evidence="1">Belongs to the UPF0502 family.</text>
</comment>
<name>A0A4U5JW55_9GAMM</name>
<dbReference type="AlphaFoldDB" id="A0A4U5JW55"/>
<dbReference type="EMBL" id="SZUA01000001">
    <property type="protein sequence ID" value="TKR34164.1"/>
    <property type="molecule type" value="Genomic_DNA"/>
</dbReference>
<dbReference type="PANTHER" id="PTHR38768">
    <property type="entry name" value="UPF0502 PROTEIN YCEH"/>
    <property type="match status" value="1"/>
</dbReference>
<evidence type="ECO:0000313" key="3">
    <source>
        <dbReference type="Proteomes" id="UP000308707"/>
    </source>
</evidence>
<evidence type="ECO:0000256" key="1">
    <source>
        <dbReference type="HAMAP-Rule" id="MF_01584"/>
    </source>
</evidence>
<accession>A0A4U5JW55</accession>
<reference evidence="2 3" key="1">
    <citation type="submission" date="2019-04" db="EMBL/GenBank/DDBJ databases">
        <title>Reference strain of H23.</title>
        <authorList>
            <person name="Luo X."/>
        </authorList>
    </citation>
    <scope>NUCLEOTIDE SEQUENCE [LARGE SCALE GENOMIC DNA]</scope>
    <source>
        <strain evidence="2 3">H23</strain>
    </source>
</reference>
<dbReference type="Proteomes" id="UP000308707">
    <property type="component" value="Unassembled WGS sequence"/>
</dbReference>